<keyword evidence="1" id="KW-0732">Signal</keyword>
<organism evidence="2 3">
    <name type="scientific">Aspergillus homomorphus (strain CBS 101889)</name>
    <dbReference type="NCBI Taxonomy" id="1450537"/>
    <lineage>
        <taxon>Eukaryota</taxon>
        <taxon>Fungi</taxon>
        <taxon>Dikarya</taxon>
        <taxon>Ascomycota</taxon>
        <taxon>Pezizomycotina</taxon>
        <taxon>Eurotiomycetes</taxon>
        <taxon>Eurotiomycetidae</taxon>
        <taxon>Eurotiales</taxon>
        <taxon>Aspergillaceae</taxon>
        <taxon>Aspergillus</taxon>
        <taxon>Aspergillus subgen. Circumdati</taxon>
    </lineage>
</organism>
<dbReference type="AlphaFoldDB" id="A0A395ICH2"/>
<dbReference type="EMBL" id="KZ824270">
    <property type="protein sequence ID" value="RAL15874.1"/>
    <property type="molecule type" value="Genomic_DNA"/>
</dbReference>
<dbReference type="OrthoDB" id="425925at2759"/>
<accession>A0A395ICH2</accession>
<proteinExistence type="predicted"/>
<dbReference type="Proteomes" id="UP000248961">
    <property type="component" value="Unassembled WGS sequence"/>
</dbReference>
<dbReference type="STRING" id="1450537.A0A395ICH2"/>
<gene>
    <name evidence="2" type="ORF">BO97DRAFT_362063</name>
</gene>
<reference evidence="2 3" key="1">
    <citation type="submission" date="2018-02" db="EMBL/GenBank/DDBJ databases">
        <title>The genomes of Aspergillus section Nigri reveals drivers in fungal speciation.</title>
        <authorList>
            <consortium name="DOE Joint Genome Institute"/>
            <person name="Vesth T.C."/>
            <person name="Nybo J."/>
            <person name="Theobald S."/>
            <person name="Brandl J."/>
            <person name="Frisvad J.C."/>
            <person name="Nielsen K.F."/>
            <person name="Lyhne E.K."/>
            <person name="Kogle M.E."/>
            <person name="Kuo A."/>
            <person name="Riley R."/>
            <person name="Clum A."/>
            <person name="Nolan M."/>
            <person name="Lipzen A."/>
            <person name="Salamov A."/>
            <person name="Henrissat B."/>
            <person name="Wiebenga A."/>
            <person name="De vries R.P."/>
            <person name="Grigoriev I.V."/>
            <person name="Mortensen U.H."/>
            <person name="Andersen M.R."/>
            <person name="Baker S.E."/>
        </authorList>
    </citation>
    <scope>NUCLEOTIDE SEQUENCE [LARGE SCALE GENOMIC DNA]</scope>
    <source>
        <strain evidence="2 3">CBS 101889</strain>
    </source>
</reference>
<sequence length="174" mass="18952">MFAKSILLPLCLLAGTALADPIVYLIRHGEKPSDGGTGLSTLGVERSQCVRNVFGANSGYNIKYIMAETPKSNGKRARPYLTVLPLAQDLGITVDTSCAKTDEKCVREVVENYSGDGNILICWEHHMLTDIVEELGNDDPPTYPDDSFNLIWTDPSPYTDITAVTSENCPGLDN</sequence>
<evidence type="ECO:0000313" key="3">
    <source>
        <dbReference type="Proteomes" id="UP000248961"/>
    </source>
</evidence>
<evidence type="ECO:0008006" key="4">
    <source>
        <dbReference type="Google" id="ProtNLM"/>
    </source>
</evidence>
<evidence type="ECO:0000256" key="1">
    <source>
        <dbReference type="SAM" id="SignalP"/>
    </source>
</evidence>
<name>A0A395ICH2_ASPHC</name>
<evidence type="ECO:0000313" key="2">
    <source>
        <dbReference type="EMBL" id="RAL15874.1"/>
    </source>
</evidence>
<feature type="chain" id="PRO_5017475336" description="Phosphoglycerate mutase family protein" evidence="1">
    <location>
        <begin position="20"/>
        <end position="174"/>
    </location>
</feature>
<dbReference type="RefSeq" id="XP_025555028.1">
    <property type="nucleotide sequence ID" value="XM_025692446.1"/>
</dbReference>
<dbReference type="GeneID" id="37196735"/>
<dbReference type="VEuPathDB" id="FungiDB:BO97DRAFT_362063"/>
<feature type="signal peptide" evidence="1">
    <location>
        <begin position="1"/>
        <end position="19"/>
    </location>
</feature>
<protein>
    <recommendedName>
        <fullName evidence="4">Phosphoglycerate mutase family protein</fullName>
    </recommendedName>
</protein>
<keyword evidence="3" id="KW-1185">Reference proteome</keyword>